<evidence type="ECO:0000256" key="1">
    <source>
        <dbReference type="SAM" id="MobiDB-lite"/>
    </source>
</evidence>
<organism evidence="2 3">
    <name type="scientific">Malus domestica</name>
    <name type="common">Apple</name>
    <name type="synonym">Pyrus malus</name>
    <dbReference type="NCBI Taxonomy" id="3750"/>
    <lineage>
        <taxon>Eukaryota</taxon>
        <taxon>Viridiplantae</taxon>
        <taxon>Streptophyta</taxon>
        <taxon>Embryophyta</taxon>
        <taxon>Tracheophyta</taxon>
        <taxon>Spermatophyta</taxon>
        <taxon>Magnoliopsida</taxon>
        <taxon>eudicotyledons</taxon>
        <taxon>Gunneridae</taxon>
        <taxon>Pentapetalae</taxon>
        <taxon>rosids</taxon>
        <taxon>fabids</taxon>
        <taxon>Rosales</taxon>
        <taxon>Rosaceae</taxon>
        <taxon>Amygdaloideae</taxon>
        <taxon>Maleae</taxon>
        <taxon>Malus</taxon>
    </lineage>
</organism>
<gene>
    <name evidence="2" type="ORF">DVH24_031219</name>
</gene>
<keyword evidence="3" id="KW-1185">Reference proteome</keyword>
<feature type="region of interest" description="Disordered" evidence="1">
    <location>
        <begin position="1"/>
        <end position="42"/>
    </location>
</feature>
<feature type="compositionally biased region" description="Polar residues" evidence="1">
    <location>
        <begin position="17"/>
        <end position="33"/>
    </location>
</feature>
<reference evidence="2 3" key="1">
    <citation type="submission" date="2018-10" db="EMBL/GenBank/DDBJ databases">
        <title>A high-quality apple genome assembly.</title>
        <authorList>
            <person name="Hu J."/>
        </authorList>
    </citation>
    <scope>NUCLEOTIDE SEQUENCE [LARGE SCALE GENOMIC DNA]</scope>
    <source>
        <strain evidence="3">cv. HFTH1</strain>
        <tissue evidence="2">Young leaf</tissue>
    </source>
</reference>
<dbReference type="EMBL" id="RDQH01000343">
    <property type="protein sequence ID" value="RXH68886.1"/>
    <property type="molecule type" value="Genomic_DNA"/>
</dbReference>
<evidence type="ECO:0000313" key="3">
    <source>
        <dbReference type="Proteomes" id="UP000290289"/>
    </source>
</evidence>
<evidence type="ECO:0000313" key="2">
    <source>
        <dbReference type="EMBL" id="RXH68886.1"/>
    </source>
</evidence>
<dbReference type="Proteomes" id="UP000290289">
    <property type="component" value="Chromosome 17"/>
</dbReference>
<protein>
    <submittedName>
        <fullName evidence="2">Uncharacterized protein</fullName>
    </submittedName>
</protein>
<comment type="caution">
    <text evidence="2">The sequence shown here is derived from an EMBL/GenBank/DDBJ whole genome shotgun (WGS) entry which is preliminary data.</text>
</comment>
<sequence length="73" mass="7998">MGARRGGAPHQRMGPRRSSTQTPAGTSLSSPHRSSPWRCSTPRESDLAVEVFHTNAPKKMDLLLLRMTRLASA</sequence>
<name>A0A498HBQ4_MALDO</name>
<proteinExistence type="predicted"/>
<dbReference type="AlphaFoldDB" id="A0A498HBQ4"/>
<accession>A0A498HBQ4</accession>